<dbReference type="Pfam" id="PF09335">
    <property type="entry name" value="VTT_dom"/>
    <property type="match status" value="1"/>
</dbReference>
<dbReference type="AlphaFoldDB" id="A0A0N8KM78"/>
<organism evidence="8 9">
    <name type="scientific">Phormidesmis priestleyi Ana</name>
    <dbReference type="NCBI Taxonomy" id="1666911"/>
    <lineage>
        <taxon>Bacteria</taxon>
        <taxon>Bacillati</taxon>
        <taxon>Cyanobacteriota</taxon>
        <taxon>Cyanophyceae</taxon>
        <taxon>Leptolyngbyales</taxon>
        <taxon>Leptolyngbyaceae</taxon>
        <taxon>Phormidesmis</taxon>
    </lineage>
</organism>
<keyword evidence="3 6" id="KW-0812">Transmembrane</keyword>
<evidence type="ECO:0000313" key="9">
    <source>
        <dbReference type="Proteomes" id="UP000050465"/>
    </source>
</evidence>
<feature type="domain" description="VTT" evidence="7">
    <location>
        <begin position="79"/>
        <end position="195"/>
    </location>
</feature>
<feature type="transmembrane region" description="Helical" evidence="6">
    <location>
        <begin position="57"/>
        <end position="79"/>
    </location>
</feature>
<dbReference type="PATRIC" id="fig|1666911.3.peg.2355"/>
<evidence type="ECO:0000256" key="3">
    <source>
        <dbReference type="ARBA" id="ARBA00022692"/>
    </source>
</evidence>
<name>A0A0N8KM78_9CYAN</name>
<dbReference type="InterPro" id="IPR015414">
    <property type="entry name" value="TMEM64"/>
</dbReference>
<evidence type="ECO:0000313" key="8">
    <source>
        <dbReference type="EMBL" id="KPQ32978.1"/>
    </source>
</evidence>
<feature type="transmembrane region" description="Helical" evidence="6">
    <location>
        <begin position="174"/>
        <end position="193"/>
    </location>
</feature>
<evidence type="ECO:0000256" key="5">
    <source>
        <dbReference type="ARBA" id="ARBA00023136"/>
    </source>
</evidence>
<comment type="subcellular location">
    <subcellularLocation>
        <location evidence="1 6">Cell membrane</location>
        <topology evidence="1 6">Multi-pass membrane protein</topology>
    </subcellularLocation>
</comment>
<feature type="transmembrane region" description="Helical" evidence="6">
    <location>
        <begin position="91"/>
        <end position="115"/>
    </location>
</feature>
<dbReference type="GO" id="GO:0005886">
    <property type="term" value="C:plasma membrane"/>
    <property type="evidence" value="ECO:0007669"/>
    <property type="project" value="UniProtKB-SubCell"/>
</dbReference>
<sequence>MPNKRQRLKLLLQRKNKRQNIIALGLLCLFLLAYLWISNRVEGNLLTPECLQQVVIGTGISGILVYMAVIALAVVISPIPGAPLTVAAGAVWGAIPAAIYSVIGGFSGGLIAYFIGRTLGRSTVKALTGKIIYFSKDRGEKLLGIVIFTTRLLPVLSFDLISYGAGLTGLSLPIYALSTLLGMIPSTLLLTYLGESFTVGIPGAIALSIAFIVLLVLLPWGIRQYNWFGLRNIIRIE</sequence>
<protein>
    <recommendedName>
        <fullName evidence="6">TVP38/TMEM64 family membrane protein</fullName>
    </recommendedName>
</protein>
<evidence type="ECO:0000256" key="4">
    <source>
        <dbReference type="ARBA" id="ARBA00022989"/>
    </source>
</evidence>
<dbReference type="InterPro" id="IPR032816">
    <property type="entry name" value="VTT_dom"/>
</dbReference>
<dbReference type="EMBL" id="LJZR01000041">
    <property type="protein sequence ID" value="KPQ32978.1"/>
    <property type="molecule type" value="Genomic_DNA"/>
</dbReference>
<feature type="transmembrane region" description="Helical" evidence="6">
    <location>
        <begin position="142"/>
        <end position="162"/>
    </location>
</feature>
<dbReference type="Proteomes" id="UP000050465">
    <property type="component" value="Unassembled WGS sequence"/>
</dbReference>
<comment type="similarity">
    <text evidence="6">Belongs to the TVP38/TMEM64 family.</text>
</comment>
<feature type="transmembrane region" description="Helical" evidence="6">
    <location>
        <begin position="199"/>
        <end position="222"/>
    </location>
</feature>
<keyword evidence="5 6" id="KW-0472">Membrane</keyword>
<proteinExistence type="inferred from homology"/>
<dbReference type="PANTHER" id="PTHR12677:SF59">
    <property type="entry name" value="GOLGI APPARATUS MEMBRANE PROTEIN TVP38-RELATED"/>
    <property type="match status" value="1"/>
</dbReference>
<evidence type="ECO:0000256" key="6">
    <source>
        <dbReference type="RuleBase" id="RU366058"/>
    </source>
</evidence>
<evidence type="ECO:0000256" key="2">
    <source>
        <dbReference type="ARBA" id="ARBA00022475"/>
    </source>
</evidence>
<reference evidence="8 9" key="1">
    <citation type="submission" date="2015-09" db="EMBL/GenBank/DDBJ databases">
        <title>Identification and resolution of microdiversity through metagenomic sequencing of parallel consortia.</title>
        <authorList>
            <person name="Nelson W.C."/>
            <person name="Romine M.F."/>
            <person name="Lindemann S.R."/>
        </authorList>
    </citation>
    <scope>NUCLEOTIDE SEQUENCE [LARGE SCALE GENOMIC DNA]</scope>
    <source>
        <strain evidence="8">Ana</strain>
    </source>
</reference>
<evidence type="ECO:0000256" key="1">
    <source>
        <dbReference type="ARBA" id="ARBA00004651"/>
    </source>
</evidence>
<keyword evidence="4 6" id="KW-1133">Transmembrane helix</keyword>
<keyword evidence="2 6" id="KW-1003">Cell membrane</keyword>
<feature type="transmembrane region" description="Helical" evidence="6">
    <location>
        <begin position="21"/>
        <end position="37"/>
    </location>
</feature>
<accession>A0A0N8KM78</accession>
<gene>
    <name evidence="8" type="ORF">HLUCCA11_19990</name>
</gene>
<dbReference type="PANTHER" id="PTHR12677">
    <property type="entry name" value="GOLGI APPARATUS MEMBRANE PROTEIN TVP38-RELATED"/>
    <property type="match status" value="1"/>
</dbReference>
<evidence type="ECO:0000259" key="7">
    <source>
        <dbReference type="Pfam" id="PF09335"/>
    </source>
</evidence>
<dbReference type="STRING" id="1666911.HLUCCA11_19990"/>
<comment type="caution">
    <text evidence="8">The sequence shown here is derived from an EMBL/GenBank/DDBJ whole genome shotgun (WGS) entry which is preliminary data.</text>
</comment>